<keyword evidence="2" id="KW-1133">Transmembrane helix</keyword>
<evidence type="ECO:0000313" key="3">
    <source>
        <dbReference type="EMBL" id="CUS43085.1"/>
    </source>
</evidence>
<dbReference type="AlphaFoldDB" id="A0A160TEI9"/>
<feature type="compositionally biased region" description="Pro residues" evidence="1">
    <location>
        <begin position="88"/>
        <end position="104"/>
    </location>
</feature>
<proteinExistence type="predicted"/>
<reference evidence="3" key="1">
    <citation type="submission" date="2015-10" db="EMBL/GenBank/DDBJ databases">
        <authorList>
            <person name="Gilbert D.G."/>
        </authorList>
    </citation>
    <scope>NUCLEOTIDE SEQUENCE</scope>
</reference>
<name>A0A160TEI9_9ZZZZ</name>
<dbReference type="EMBL" id="CZQE01000004">
    <property type="protein sequence ID" value="CUS43085.1"/>
    <property type="molecule type" value="Genomic_DNA"/>
</dbReference>
<accession>A0A160TEI9</accession>
<evidence type="ECO:0000256" key="2">
    <source>
        <dbReference type="SAM" id="Phobius"/>
    </source>
</evidence>
<keyword evidence="2" id="KW-0472">Membrane</keyword>
<evidence type="ECO:0000256" key="1">
    <source>
        <dbReference type="SAM" id="MobiDB-lite"/>
    </source>
</evidence>
<protein>
    <recommendedName>
        <fullName evidence="4">Protein TonB</fullName>
    </recommendedName>
</protein>
<sequence length="256" mass="27209">MDSASDHDLPDRRRASIRSRATSFLLALVLEILVVIGLLTLSPHLAPPAPKEKEKTFSIAPDANLEAKKNPSPRAVSRKKQAAGGASPAPPSPTPPAAPEPTPVNPWLNEGDLFHAADISKLPTTRGNDSPGAGDTGAGKDSGSAYGPGEGPGGERLYDAEWYREPTDAELSTYLPSSGVPYGSWAMIACKTIADYHVENCRQLGESPVGSGLARSMRLAAWQFRVRPPRIGGKPLIGAWVRIRIDFTKAGAKETK</sequence>
<evidence type="ECO:0008006" key="4">
    <source>
        <dbReference type="Google" id="ProtNLM"/>
    </source>
</evidence>
<gene>
    <name evidence="3" type="ORF">MGWOODY_Smn1440</name>
</gene>
<feature type="transmembrane region" description="Helical" evidence="2">
    <location>
        <begin position="21"/>
        <end position="41"/>
    </location>
</feature>
<organism evidence="3">
    <name type="scientific">hydrothermal vent metagenome</name>
    <dbReference type="NCBI Taxonomy" id="652676"/>
    <lineage>
        <taxon>unclassified sequences</taxon>
        <taxon>metagenomes</taxon>
        <taxon>ecological metagenomes</taxon>
    </lineage>
</organism>
<feature type="region of interest" description="Disordered" evidence="1">
    <location>
        <begin position="46"/>
        <end position="156"/>
    </location>
</feature>
<keyword evidence="2" id="KW-0812">Transmembrane</keyword>